<organism evidence="2 3">
    <name type="scientific">Pleurodeles waltl</name>
    <name type="common">Iberian ribbed newt</name>
    <dbReference type="NCBI Taxonomy" id="8319"/>
    <lineage>
        <taxon>Eukaryota</taxon>
        <taxon>Metazoa</taxon>
        <taxon>Chordata</taxon>
        <taxon>Craniata</taxon>
        <taxon>Vertebrata</taxon>
        <taxon>Euteleostomi</taxon>
        <taxon>Amphibia</taxon>
        <taxon>Batrachia</taxon>
        <taxon>Caudata</taxon>
        <taxon>Salamandroidea</taxon>
        <taxon>Salamandridae</taxon>
        <taxon>Pleurodelinae</taxon>
        <taxon>Pleurodeles</taxon>
    </lineage>
</organism>
<accession>A0AAV7UVW7</accession>
<name>A0AAV7UVW7_PLEWA</name>
<reference evidence="2" key="1">
    <citation type="journal article" date="2022" name="bioRxiv">
        <title>Sequencing and chromosome-scale assembly of the giantPleurodeles waltlgenome.</title>
        <authorList>
            <person name="Brown T."/>
            <person name="Elewa A."/>
            <person name="Iarovenko S."/>
            <person name="Subramanian E."/>
            <person name="Araus A.J."/>
            <person name="Petzold A."/>
            <person name="Susuki M."/>
            <person name="Suzuki K.-i.T."/>
            <person name="Hayashi T."/>
            <person name="Toyoda A."/>
            <person name="Oliveira C."/>
            <person name="Osipova E."/>
            <person name="Leigh N.D."/>
            <person name="Simon A."/>
            <person name="Yun M.H."/>
        </authorList>
    </citation>
    <scope>NUCLEOTIDE SEQUENCE</scope>
    <source>
        <strain evidence="2">20211129_DDA</strain>
        <tissue evidence="2">Liver</tissue>
    </source>
</reference>
<dbReference type="EMBL" id="JANPWB010000004">
    <property type="protein sequence ID" value="KAJ1192069.1"/>
    <property type="molecule type" value="Genomic_DNA"/>
</dbReference>
<evidence type="ECO:0000313" key="3">
    <source>
        <dbReference type="Proteomes" id="UP001066276"/>
    </source>
</evidence>
<dbReference type="Proteomes" id="UP001066276">
    <property type="component" value="Chromosome 2_2"/>
</dbReference>
<keyword evidence="3" id="KW-1185">Reference proteome</keyword>
<protein>
    <submittedName>
        <fullName evidence="2">Uncharacterized protein</fullName>
    </submittedName>
</protein>
<comment type="caution">
    <text evidence="2">The sequence shown here is derived from an EMBL/GenBank/DDBJ whole genome shotgun (WGS) entry which is preliminary data.</text>
</comment>
<feature type="region of interest" description="Disordered" evidence="1">
    <location>
        <begin position="75"/>
        <end position="103"/>
    </location>
</feature>
<evidence type="ECO:0000256" key="1">
    <source>
        <dbReference type="SAM" id="MobiDB-lite"/>
    </source>
</evidence>
<gene>
    <name evidence="2" type="ORF">NDU88_001381</name>
</gene>
<proteinExistence type="predicted"/>
<dbReference type="AlphaFoldDB" id="A0AAV7UVW7"/>
<evidence type="ECO:0000313" key="2">
    <source>
        <dbReference type="EMBL" id="KAJ1192069.1"/>
    </source>
</evidence>
<sequence length="103" mass="11136">MTPYHNVLRELGILQGSVHVRCREGTVPRRALETLREQEPLASTSTPVNHCSCDGQCQGGSTAAQAQCQEHTKDWEAPLTPGMPHPRGRPSLATSAHLATLKA</sequence>